<dbReference type="InterPro" id="IPR033932">
    <property type="entry name" value="YtcJ-like"/>
</dbReference>
<dbReference type="InterPro" id="IPR032466">
    <property type="entry name" value="Metal_Hydrolase"/>
</dbReference>
<dbReference type="PANTHER" id="PTHR22642">
    <property type="entry name" value="IMIDAZOLONEPROPIONASE"/>
    <property type="match status" value="1"/>
</dbReference>
<dbReference type="SUPFAM" id="SSF51338">
    <property type="entry name" value="Composite domain of metallo-dependent hydrolases"/>
    <property type="match status" value="1"/>
</dbReference>
<dbReference type="Proteomes" id="UP001181355">
    <property type="component" value="Chromosome"/>
</dbReference>
<sequence>MKTREISFKTKASCTLAILSATCLPFKDLYADTLLVNANGYTLQHQGQLKRFDTLVFDDHGKVLAVGKASELRRKYSSAKIVDVAGKTVLPGLIDAHGHVFGLGTAVNRLSLRATNNLAQAQAAIADYAKKYPQQQWILGGEWNQAIWDLGRFPMAAEIDVVVKDKPVWLRRVDGHAGWANSAAMKLAGITRDSVDPQGGKIERDAKGEPTGILVDNAMSLMERVLPTQNDSELRLALDAAMAELRSVGLTSVHDAGVGKEEDLLMREYAANGKLTTRVYGMIAGVTGYFDEVSKQKPLITYADDKYALRAVKLYSDGALGSRGAALLAPYSDAPQTKGLLFVPDAEMQAMVKKAANLGYQVNVHAIGDAGNRQVIESLAQINQDAKTRSLRHRIEHAQVLTLDDIPRLKSNGIIPSMQPTHATSDMNMAEDRVGKQRLKGAYAWRTFLKQGSRIACGSDFPVENSNPFWGLYSAISRQDFEQKPKGGWHPEQAMTRLEAFRCFTLDAAYAAHQENIIGSLEQGKWADFIVIDRDIFKVPVKDIHATQVLQTWQAGKQVYQKN</sequence>
<dbReference type="Gene3D" id="2.30.40.10">
    <property type="entry name" value="Urease, subunit C, domain 1"/>
    <property type="match status" value="1"/>
</dbReference>
<dbReference type="Gene3D" id="3.10.310.70">
    <property type="match status" value="1"/>
</dbReference>
<dbReference type="EMBL" id="CP133720">
    <property type="protein sequence ID" value="WMW79564.1"/>
    <property type="molecule type" value="Genomic_DNA"/>
</dbReference>
<dbReference type="Gene3D" id="3.20.20.140">
    <property type="entry name" value="Metal-dependent hydrolases"/>
    <property type="match status" value="1"/>
</dbReference>
<dbReference type="InterPro" id="IPR011059">
    <property type="entry name" value="Metal-dep_hydrolase_composite"/>
</dbReference>
<gene>
    <name evidence="2" type="ORF">RF679_13005</name>
</gene>
<dbReference type="InterPro" id="IPR013108">
    <property type="entry name" value="Amidohydro_3"/>
</dbReference>
<evidence type="ECO:0000313" key="2">
    <source>
        <dbReference type="EMBL" id="WMW79564.1"/>
    </source>
</evidence>
<dbReference type="SUPFAM" id="SSF51556">
    <property type="entry name" value="Metallo-dependent hydrolases"/>
    <property type="match status" value="1"/>
</dbReference>
<dbReference type="PANTHER" id="PTHR22642:SF2">
    <property type="entry name" value="PROTEIN LONG AFTER FAR-RED 3"/>
    <property type="match status" value="1"/>
</dbReference>
<dbReference type="CDD" id="cd01300">
    <property type="entry name" value="YtcJ_like"/>
    <property type="match status" value="1"/>
</dbReference>
<organism evidence="2 3">
    <name type="scientific">Undibacterium cyanobacteriorum</name>
    <dbReference type="NCBI Taxonomy" id="3073561"/>
    <lineage>
        <taxon>Bacteria</taxon>
        <taxon>Pseudomonadati</taxon>
        <taxon>Pseudomonadota</taxon>
        <taxon>Betaproteobacteria</taxon>
        <taxon>Burkholderiales</taxon>
        <taxon>Oxalobacteraceae</taxon>
        <taxon>Undibacterium</taxon>
    </lineage>
</organism>
<evidence type="ECO:0000313" key="3">
    <source>
        <dbReference type="Proteomes" id="UP001181355"/>
    </source>
</evidence>
<dbReference type="RefSeq" id="WP_309481060.1">
    <property type="nucleotide sequence ID" value="NZ_CP133720.1"/>
</dbReference>
<accession>A0ABY9RFE0</accession>
<dbReference type="Pfam" id="PF07969">
    <property type="entry name" value="Amidohydro_3"/>
    <property type="match status" value="1"/>
</dbReference>
<keyword evidence="3" id="KW-1185">Reference proteome</keyword>
<feature type="domain" description="Amidohydrolase 3" evidence="1">
    <location>
        <begin position="80"/>
        <end position="560"/>
    </location>
</feature>
<evidence type="ECO:0000259" key="1">
    <source>
        <dbReference type="Pfam" id="PF07969"/>
    </source>
</evidence>
<proteinExistence type="predicted"/>
<reference evidence="2" key="1">
    <citation type="submission" date="2023-09" db="EMBL/GenBank/DDBJ databases">
        <title>Undibacterium sp. 20NA77.5 isolated from freshwater.</title>
        <authorList>
            <person name="Le V."/>
            <person name="Ko S.-R."/>
            <person name="Ahn C.-Y."/>
            <person name="Oh H.-M."/>
        </authorList>
    </citation>
    <scope>NUCLEOTIDE SEQUENCE</scope>
    <source>
        <strain evidence="2">20NA77.5</strain>
    </source>
</reference>
<name>A0ABY9RFE0_9BURK</name>
<protein>
    <submittedName>
        <fullName evidence="2">Amidohydrolase family protein</fullName>
    </submittedName>
</protein>